<name>A0A420XZM5_9PEZI</name>
<comment type="caution">
    <text evidence="2">The sequence shown here is derived from an EMBL/GenBank/DDBJ whole genome shotgun (WGS) entry which is preliminary data.</text>
</comment>
<keyword evidence="1" id="KW-1133">Transmembrane helix</keyword>
<reference evidence="2 3" key="1">
    <citation type="submission" date="2018-08" db="EMBL/GenBank/DDBJ databases">
        <title>Draft genome of the lignicolous fungus Coniochaeta pulveracea.</title>
        <authorList>
            <person name="Borstlap C.J."/>
            <person name="De Witt R.N."/>
            <person name="Botha A."/>
            <person name="Volschenk H."/>
        </authorList>
    </citation>
    <scope>NUCLEOTIDE SEQUENCE [LARGE SCALE GENOMIC DNA]</scope>
    <source>
        <strain evidence="2 3">CAB683</strain>
    </source>
</reference>
<dbReference type="OrthoDB" id="5326346at2759"/>
<dbReference type="EMBL" id="QVQW01000081">
    <property type="protein sequence ID" value="RKU41133.1"/>
    <property type="molecule type" value="Genomic_DNA"/>
</dbReference>
<accession>A0A420XZM5</accession>
<keyword evidence="3" id="KW-1185">Reference proteome</keyword>
<evidence type="ECO:0000313" key="3">
    <source>
        <dbReference type="Proteomes" id="UP000275385"/>
    </source>
</evidence>
<organism evidence="2 3">
    <name type="scientific">Coniochaeta pulveracea</name>
    <dbReference type="NCBI Taxonomy" id="177199"/>
    <lineage>
        <taxon>Eukaryota</taxon>
        <taxon>Fungi</taxon>
        <taxon>Dikarya</taxon>
        <taxon>Ascomycota</taxon>
        <taxon>Pezizomycotina</taxon>
        <taxon>Sordariomycetes</taxon>
        <taxon>Sordariomycetidae</taxon>
        <taxon>Coniochaetales</taxon>
        <taxon>Coniochaetaceae</taxon>
        <taxon>Coniochaeta</taxon>
    </lineage>
</organism>
<gene>
    <name evidence="2" type="ORF">DL546_000644</name>
</gene>
<evidence type="ECO:0000256" key="1">
    <source>
        <dbReference type="SAM" id="Phobius"/>
    </source>
</evidence>
<evidence type="ECO:0000313" key="2">
    <source>
        <dbReference type="EMBL" id="RKU41133.1"/>
    </source>
</evidence>
<dbReference type="Proteomes" id="UP000275385">
    <property type="component" value="Unassembled WGS sequence"/>
</dbReference>
<sequence length="128" mass="14385">MASSTSKMVVIDGEGDLIIDLTVPQTEFAPFLINDDCSDQIATEEVQEYLEPVTHLDVQHSVAPGNEDEADTPDVVSFRVSAKHMTFASNRFKKMLTGPWLEARQFIMMGCVMSISMAVWIQMHLSWF</sequence>
<proteinExistence type="predicted"/>
<protein>
    <submittedName>
        <fullName evidence="2">Uncharacterized protein</fullName>
    </submittedName>
</protein>
<feature type="transmembrane region" description="Helical" evidence="1">
    <location>
        <begin position="103"/>
        <end position="123"/>
    </location>
</feature>
<keyword evidence="1" id="KW-0812">Transmembrane</keyword>
<keyword evidence="1" id="KW-0472">Membrane</keyword>
<dbReference type="AlphaFoldDB" id="A0A420XZM5"/>